<dbReference type="InterPro" id="IPR010982">
    <property type="entry name" value="Lambda_DNA-bd_dom_sf"/>
</dbReference>
<evidence type="ECO:0000313" key="3">
    <source>
        <dbReference type="EMBL" id="MCH7411742.1"/>
    </source>
</evidence>
<evidence type="ECO:0000313" key="4">
    <source>
        <dbReference type="Proteomes" id="UP001165489"/>
    </source>
</evidence>
<keyword evidence="1" id="KW-0238">DNA-binding</keyword>
<dbReference type="Pfam" id="PF01381">
    <property type="entry name" value="HTH_3"/>
    <property type="match status" value="1"/>
</dbReference>
<dbReference type="EMBL" id="JAKZGP010000109">
    <property type="protein sequence ID" value="MCH7411742.1"/>
    <property type="molecule type" value="Genomic_DNA"/>
</dbReference>
<accession>A0ABS9V5P5</accession>
<dbReference type="Proteomes" id="UP001165489">
    <property type="component" value="Unassembled WGS sequence"/>
</dbReference>
<dbReference type="PANTHER" id="PTHR46558:SF11">
    <property type="entry name" value="HTH-TYPE TRANSCRIPTIONAL REGULATOR XRE"/>
    <property type="match status" value="1"/>
</dbReference>
<protein>
    <submittedName>
        <fullName evidence="3">Helix-turn-helix domain-containing protein</fullName>
    </submittedName>
</protein>
<dbReference type="Gene3D" id="1.10.260.40">
    <property type="entry name" value="lambda repressor-like DNA-binding domains"/>
    <property type="match status" value="1"/>
</dbReference>
<dbReference type="PANTHER" id="PTHR46558">
    <property type="entry name" value="TRACRIPTIONAL REGULATORY PROTEIN-RELATED-RELATED"/>
    <property type="match status" value="1"/>
</dbReference>
<evidence type="ECO:0000259" key="2">
    <source>
        <dbReference type="PROSITE" id="PS50943"/>
    </source>
</evidence>
<feature type="domain" description="HTH cro/C1-type" evidence="2">
    <location>
        <begin position="7"/>
        <end position="61"/>
    </location>
</feature>
<dbReference type="NCBIfam" id="NF041951">
    <property type="entry name" value="phage_RstR"/>
    <property type="match status" value="1"/>
</dbReference>
<dbReference type="InterPro" id="IPR049639">
    <property type="entry name" value="RstR"/>
</dbReference>
<keyword evidence="4" id="KW-1185">Reference proteome</keyword>
<evidence type="ECO:0000256" key="1">
    <source>
        <dbReference type="ARBA" id="ARBA00023125"/>
    </source>
</evidence>
<reference evidence="3" key="1">
    <citation type="submission" date="2022-03" db="EMBL/GenBank/DDBJ databases">
        <title>De novo assembled genomes of Belliella spp. (Cyclobacteriaceae) strains.</title>
        <authorList>
            <person name="Szabo A."/>
            <person name="Korponai K."/>
            <person name="Felfoldi T."/>
        </authorList>
    </citation>
    <scope>NUCLEOTIDE SEQUENCE</scope>
    <source>
        <strain evidence="3">DSM 111904</strain>
    </source>
</reference>
<dbReference type="RefSeq" id="WP_241350167.1">
    <property type="nucleotide sequence ID" value="NZ_JAKZGP010000109.1"/>
</dbReference>
<gene>
    <name evidence="3" type="ORF">MM239_20310</name>
</gene>
<proteinExistence type="predicted"/>
<dbReference type="SMART" id="SM00530">
    <property type="entry name" value="HTH_XRE"/>
    <property type="match status" value="1"/>
</dbReference>
<dbReference type="InterPro" id="IPR001387">
    <property type="entry name" value="Cro/C1-type_HTH"/>
</dbReference>
<sequence length="110" mass="12409">MTFGERITYARKQKKMTQGALGKAVGTSGDIIGKYERDEIKPSIDTASKIADALGVTLDYLVKDGEYQNIDNDALKRLQQLEKLDPRDKDHLYALMDAFFAKHKMDSLLL</sequence>
<dbReference type="CDD" id="cd00093">
    <property type="entry name" value="HTH_XRE"/>
    <property type="match status" value="1"/>
</dbReference>
<organism evidence="3 4">
    <name type="scientific">Belliella filtrata</name>
    <dbReference type="NCBI Taxonomy" id="2923435"/>
    <lineage>
        <taxon>Bacteria</taxon>
        <taxon>Pseudomonadati</taxon>
        <taxon>Bacteroidota</taxon>
        <taxon>Cytophagia</taxon>
        <taxon>Cytophagales</taxon>
        <taxon>Cyclobacteriaceae</taxon>
        <taxon>Belliella</taxon>
    </lineage>
</organism>
<dbReference type="SUPFAM" id="SSF47413">
    <property type="entry name" value="lambda repressor-like DNA-binding domains"/>
    <property type="match status" value="1"/>
</dbReference>
<dbReference type="PROSITE" id="PS50943">
    <property type="entry name" value="HTH_CROC1"/>
    <property type="match status" value="1"/>
</dbReference>
<comment type="caution">
    <text evidence="3">The sequence shown here is derived from an EMBL/GenBank/DDBJ whole genome shotgun (WGS) entry which is preliminary data.</text>
</comment>
<name>A0ABS9V5P5_9BACT</name>